<evidence type="ECO:0000256" key="3">
    <source>
        <dbReference type="RuleBase" id="RU361153"/>
    </source>
</evidence>
<accession>A0ABY8N4R6</accession>
<protein>
    <submittedName>
        <fullName evidence="7">Glycoside hydrolase family 5 protein</fullName>
    </submittedName>
</protein>
<evidence type="ECO:0000256" key="1">
    <source>
        <dbReference type="ARBA" id="ARBA00022801"/>
    </source>
</evidence>
<evidence type="ECO:0000256" key="2">
    <source>
        <dbReference type="ARBA" id="ARBA00023295"/>
    </source>
</evidence>
<dbReference type="Gene3D" id="3.20.20.80">
    <property type="entry name" value="Glycosidases"/>
    <property type="match status" value="1"/>
</dbReference>
<feature type="domain" description="Glycoside hydrolase family 5" evidence="6">
    <location>
        <begin position="143"/>
        <end position="301"/>
    </location>
</feature>
<name>A0ABY8N4R6_9FLAO</name>
<keyword evidence="8" id="KW-1185">Reference proteome</keyword>
<proteinExistence type="inferred from homology"/>
<dbReference type="PANTHER" id="PTHR34142:SF1">
    <property type="entry name" value="GLYCOSIDE HYDROLASE FAMILY 5 DOMAIN-CONTAINING PROTEIN"/>
    <property type="match status" value="1"/>
</dbReference>
<reference evidence="7 8" key="2">
    <citation type="submission" date="2023-06" db="EMBL/GenBank/DDBJ databases">
        <title>Complete Genome Sequence of Flavobacterium keumense K3R-10.</title>
        <authorList>
            <person name="Jeong H."/>
            <person name="Jhang S.Y."/>
            <person name="Kim J.N."/>
        </authorList>
    </citation>
    <scope>NUCLEOTIDE SEQUENCE [LARGE SCALE GENOMIC DNA]</scope>
    <source>
        <strain evidence="7 8">K3R-10</strain>
    </source>
</reference>
<dbReference type="RefSeq" id="WP_264532643.1">
    <property type="nucleotide sequence ID" value="NZ_CP092332.1"/>
</dbReference>
<evidence type="ECO:0000256" key="4">
    <source>
        <dbReference type="SAM" id="MobiDB-lite"/>
    </source>
</evidence>
<dbReference type="PANTHER" id="PTHR34142">
    <property type="entry name" value="ENDO-BETA-1,4-GLUCANASE A"/>
    <property type="match status" value="1"/>
</dbReference>
<sequence length="339" mass="38780">MKYRNLIFKLFVLLFFFGSCQKEESNINTNSGYQIINSKLTYNSKNIQLIGANTFHVFGAGSSNMNSWNLDIAREFIGNIKETPLTGNPIQDSNGKYIYSLQNIVDENRKQNKISWICAFGWDGNPSTLFTGKSPATTSWLEEYKAKLRSWAIQFKDQNDVWIEVWNEPYRYDRADGYTDAIWLQNMNELTAIIRATGNKNIVIIPCAEQGQDESVLLNKGNEFLVGKSNILFDIHAYEKWLLDSPNNINNRLNTLNQYNLPIIFGETAPMNAGVLMNPDPFLNLIYDKGISVCAWVWKKDESDQDALMTRDGLPNNMNNNNWGTTFKNLALKPRNPKP</sequence>
<dbReference type="PROSITE" id="PS51257">
    <property type="entry name" value="PROKAR_LIPOPROTEIN"/>
    <property type="match status" value="1"/>
</dbReference>
<dbReference type="Pfam" id="PF00150">
    <property type="entry name" value="Cellulase"/>
    <property type="match status" value="1"/>
</dbReference>
<evidence type="ECO:0000313" key="7">
    <source>
        <dbReference type="EMBL" id="WGK94628.1"/>
    </source>
</evidence>
<dbReference type="GO" id="GO:0016787">
    <property type="term" value="F:hydrolase activity"/>
    <property type="evidence" value="ECO:0007669"/>
    <property type="project" value="UniProtKB-KW"/>
</dbReference>
<reference evidence="7 8" key="1">
    <citation type="submission" date="2022-02" db="EMBL/GenBank/DDBJ databases">
        <authorList>
            <person name="Cha I.-T."/>
            <person name="Lee K.-E."/>
            <person name="Park S.-J."/>
        </authorList>
    </citation>
    <scope>NUCLEOTIDE SEQUENCE [LARGE SCALE GENOMIC DNA]</scope>
    <source>
        <strain evidence="7 8">K3R-10</strain>
    </source>
</reference>
<dbReference type="EMBL" id="CP092332">
    <property type="protein sequence ID" value="WGK94628.1"/>
    <property type="molecule type" value="Genomic_DNA"/>
</dbReference>
<dbReference type="Proteomes" id="UP001232117">
    <property type="component" value="Chromosome"/>
</dbReference>
<dbReference type="InterPro" id="IPR001547">
    <property type="entry name" value="Glyco_hydro_5"/>
</dbReference>
<comment type="similarity">
    <text evidence="3">Belongs to the glycosyl hydrolase 5 (cellulase A) family.</text>
</comment>
<evidence type="ECO:0000259" key="6">
    <source>
        <dbReference type="Pfam" id="PF00150"/>
    </source>
</evidence>
<feature type="signal peptide" evidence="5">
    <location>
        <begin position="1"/>
        <end position="21"/>
    </location>
</feature>
<keyword evidence="2 3" id="KW-0326">Glycosidase</keyword>
<evidence type="ECO:0000313" key="8">
    <source>
        <dbReference type="Proteomes" id="UP001232117"/>
    </source>
</evidence>
<organism evidence="7 8">
    <name type="scientific">Flavobacterium keumense</name>
    <dbReference type="NCBI Taxonomy" id="1306518"/>
    <lineage>
        <taxon>Bacteria</taxon>
        <taxon>Pseudomonadati</taxon>
        <taxon>Bacteroidota</taxon>
        <taxon>Flavobacteriia</taxon>
        <taxon>Flavobacteriales</taxon>
        <taxon>Flavobacteriaceae</taxon>
        <taxon>Flavobacterium</taxon>
    </lineage>
</organism>
<feature type="region of interest" description="Disordered" evidence="4">
    <location>
        <begin position="319"/>
        <end position="339"/>
    </location>
</feature>
<evidence type="ECO:0000256" key="5">
    <source>
        <dbReference type="SAM" id="SignalP"/>
    </source>
</evidence>
<keyword evidence="5" id="KW-0732">Signal</keyword>
<feature type="chain" id="PRO_5045347763" evidence="5">
    <location>
        <begin position="22"/>
        <end position="339"/>
    </location>
</feature>
<dbReference type="SUPFAM" id="SSF51445">
    <property type="entry name" value="(Trans)glycosidases"/>
    <property type="match status" value="1"/>
</dbReference>
<dbReference type="InterPro" id="IPR017853">
    <property type="entry name" value="GH"/>
</dbReference>
<keyword evidence="1 3" id="KW-0378">Hydrolase</keyword>
<gene>
    <name evidence="7" type="ORF">MG292_11180</name>
</gene>